<dbReference type="Proteomes" id="UP000474718">
    <property type="component" value="Unassembled WGS sequence"/>
</dbReference>
<dbReference type="PROSITE" id="PS51986">
    <property type="entry name" value="GS_BETA_GRASP"/>
    <property type="match status" value="1"/>
</dbReference>
<dbReference type="InterPro" id="IPR052725">
    <property type="entry name" value="GS_Type-3"/>
</dbReference>
<comment type="caution">
    <text evidence="6">The sequence shown here is derived from an EMBL/GenBank/DDBJ whole genome shotgun (WGS) entry which is preliminary data.</text>
</comment>
<dbReference type="Pfam" id="PF18318">
    <property type="entry name" value="Gln-synt_C-ter"/>
    <property type="match status" value="1"/>
</dbReference>
<dbReference type="SMART" id="SM01230">
    <property type="entry name" value="Gln-synt_C"/>
    <property type="match status" value="1"/>
</dbReference>
<protein>
    <submittedName>
        <fullName evidence="6">Glutamine synthetase type III</fullName>
    </submittedName>
</protein>
<organism evidence="6 7">
    <name type="scientific">Bittarella massiliensis</name>
    <name type="common">ex Durand et al. 2017</name>
    <dbReference type="NCBI Taxonomy" id="1720313"/>
    <lineage>
        <taxon>Bacteria</taxon>
        <taxon>Bacillati</taxon>
        <taxon>Bacillota</taxon>
        <taxon>Clostridia</taxon>
        <taxon>Eubacteriales</taxon>
        <taxon>Oscillospiraceae</taxon>
        <taxon>Bittarella (ex Durand et al. 2017)</taxon>
    </lineage>
</organism>
<comment type="similarity">
    <text evidence="1 2">Belongs to the glutamine synthetase family.</text>
</comment>
<gene>
    <name evidence="6" type="ORF">GT747_04830</name>
</gene>
<dbReference type="Pfam" id="PF00120">
    <property type="entry name" value="Gln-synt_C"/>
    <property type="match status" value="1"/>
</dbReference>
<sequence length="831" mass="91833">MKKPVVNPFFGPICPLDKFFCAPTRVPISVGPLRLPRSPAEKRAAGVLTTAPARGILAGIEKQQRRCRPRRAGSAFFVWVSKKQAPGRGLSPCPADLGQHPTARRCPRSRCAVAGKKRKQGGKHRPDEEGSTVNTVREVFGSMVFGDEVMRERLPRETYLALRRTIREGRSLGRENQALADVVASAMKDWAVEKGATHYTHWFQPMTGITAEKHESFLAPTGEGAAILEFSGKELIRGEPDASSFPSGGLRATFEARGYTAWDPTSYAFIKDDTLCIPTAFCSYGGEALDKKTPLLRSMEALSCQAVRVLRLFGDQTTQRVSTSVGVEQEYFLVDERLYDRRPDLKYTGRTLFGAKAPKGQELDDHYFGALKARVKGFMEELNTELWKLGVYAKTEHNEVAPSQHELAPIYTTANIAADHNQLTMETMKKVARRHGFVCLLHEKPYAGVNGSGKHNNWSLRTDGGQNLLDPGDTPRENAQFLLFLCAVIKGVDDYQDLLRASVATAGNDHRLGASEAPPSILSIFLGDELTAVLQAIERGERYDGGGRGELKGGVHVLPRIPLDNTDRNRTSPFAFTGNKFEFRMPGSALSISGPNTILNAIVTESLAQFADELEGAEDFDQALAELLARTVKEHRRILFSGNGYSDDWVEEAQRRGLANLPSAADAIPCFLREKNISLLAKHKIYSEVELRSRVDILLENYAKVLSIEAQTMLEMARRDILPAVSRYTGQLCAAVNAKRAVSPALSCRCEEKIIDRLAALSGCFAEVVETLEEALLETKNCADLEACARHCREKVFPSMQKLRAVTDEMETLTAADCWPYPSYGQLLFSE</sequence>
<dbReference type="InterPro" id="IPR008147">
    <property type="entry name" value="Gln_synt_N"/>
</dbReference>
<evidence type="ECO:0000259" key="4">
    <source>
        <dbReference type="PROSITE" id="PS51986"/>
    </source>
</evidence>
<evidence type="ECO:0000256" key="1">
    <source>
        <dbReference type="PROSITE-ProRule" id="PRU01330"/>
    </source>
</evidence>
<dbReference type="InterPro" id="IPR022147">
    <property type="entry name" value="GSIII_N"/>
</dbReference>
<accession>A0ABW9WU92</accession>
<dbReference type="InterPro" id="IPR027303">
    <property type="entry name" value="Gln_synth_gly_rich_site"/>
</dbReference>
<dbReference type="InterPro" id="IPR014746">
    <property type="entry name" value="Gln_synth/guanido_kin_cat_dom"/>
</dbReference>
<keyword evidence="7" id="KW-1185">Reference proteome</keyword>
<dbReference type="PROSITE" id="PS00181">
    <property type="entry name" value="GLNA_ATP"/>
    <property type="match status" value="1"/>
</dbReference>
<dbReference type="SUPFAM" id="SSF55931">
    <property type="entry name" value="Glutamine synthetase/guanido kinase"/>
    <property type="match status" value="1"/>
</dbReference>
<feature type="region of interest" description="Disordered" evidence="3">
    <location>
        <begin position="108"/>
        <end position="131"/>
    </location>
</feature>
<dbReference type="InterPro" id="IPR008146">
    <property type="entry name" value="Gln_synth_cat_dom"/>
</dbReference>
<dbReference type="Gene3D" id="1.20.120.1560">
    <property type="match status" value="1"/>
</dbReference>
<evidence type="ECO:0000313" key="7">
    <source>
        <dbReference type="Proteomes" id="UP000474718"/>
    </source>
</evidence>
<dbReference type="Pfam" id="PF12437">
    <property type="entry name" value="GSIII_N"/>
    <property type="match status" value="1"/>
</dbReference>
<evidence type="ECO:0000313" key="6">
    <source>
        <dbReference type="EMBL" id="MZL69093.1"/>
    </source>
</evidence>
<dbReference type="Gene3D" id="3.30.590.10">
    <property type="entry name" value="Glutamine synthetase/guanido kinase, catalytic domain"/>
    <property type="match status" value="1"/>
</dbReference>
<dbReference type="EMBL" id="WWVX01000002">
    <property type="protein sequence ID" value="MZL69093.1"/>
    <property type="molecule type" value="Genomic_DNA"/>
</dbReference>
<dbReference type="PANTHER" id="PTHR42974">
    <property type="entry name" value="GLUTAMINE SYNTHETASE"/>
    <property type="match status" value="1"/>
</dbReference>
<evidence type="ECO:0000256" key="2">
    <source>
        <dbReference type="RuleBase" id="RU000384"/>
    </source>
</evidence>
<name>A0ABW9WU92_9FIRM</name>
<dbReference type="InterPro" id="IPR040577">
    <property type="entry name" value="Gln-synt_C"/>
</dbReference>
<evidence type="ECO:0000256" key="3">
    <source>
        <dbReference type="SAM" id="MobiDB-lite"/>
    </source>
</evidence>
<feature type="domain" description="GS catalytic" evidence="5">
    <location>
        <begin position="291"/>
        <end position="721"/>
    </location>
</feature>
<feature type="domain" description="GS beta-grasp" evidence="4">
    <location>
        <begin position="197"/>
        <end position="286"/>
    </location>
</feature>
<evidence type="ECO:0000259" key="5">
    <source>
        <dbReference type="PROSITE" id="PS51987"/>
    </source>
</evidence>
<reference evidence="6 7" key="1">
    <citation type="journal article" date="2019" name="Nat. Med.">
        <title>A library of human gut bacterial isolates paired with longitudinal multiomics data enables mechanistic microbiome research.</title>
        <authorList>
            <person name="Poyet M."/>
            <person name="Groussin M."/>
            <person name="Gibbons S.M."/>
            <person name="Avila-Pacheco J."/>
            <person name="Jiang X."/>
            <person name="Kearney S.M."/>
            <person name="Perrotta A.R."/>
            <person name="Berdy B."/>
            <person name="Zhao S."/>
            <person name="Lieberman T.D."/>
            <person name="Swanson P.K."/>
            <person name="Smith M."/>
            <person name="Roesemann S."/>
            <person name="Alexander J.E."/>
            <person name="Rich S.A."/>
            <person name="Livny J."/>
            <person name="Vlamakis H."/>
            <person name="Clish C."/>
            <person name="Bullock K."/>
            <person name="Deik A."/>
            <person name="Scott J."/>
            <person name="Pierce K.A."/>
            <person name="Xavier R.J."/>
            <person name="Alm E.J."/>
        </authorList>
    </citation>
    <scope>NUCLEOTIDE SEQUENCE [LARGE SCALE GENOMIC DNA]</scope>
    <source>
        <strain evidence="6 7">BIOML-A2</strain>
    </source>
</reference>
<dbReference type="PANTHER" id="PTHR42974:SF1">
    <property type="entry name" value="TYPE-3 GLUTAMINE SYNTHETASE"/>
    <property type="match status" value="1"/>
</dbReference>
<proteinExistence type="inferred from homology"/>
<dbReference type="PROSITE" id="PS51987">
    <property type="entry name" value="GS_CATALYTIC"/>
    <property type="match status" value="1"/>
</dbReference>